<dbReference type="GO" id="GO:0000978">
    <property type="term" value="F:RNA polymerase II cis-regulatory region sequence-specific DNA binding"/>
    <property type="evidence" value="ECO:0007669"/>
    <property type="project" value="TreeGrafter"/>
</dbReference>
<evidence type="ECO:0000256" key="6">
    <source>
        <dbReference type="ARBA" id="ARBA00023242"/>
    </source>
</evidence>
<dbReference type="InterPro" id="IPR022042">
    <property type="entry name" value="snRNA-activating_su3"/>
</dbReference>
<dbReference type="RefSeq" id="XP_030550631.2">
    <property type="nucleotide sequence ID" value="XM_030694771.2"/>
</dbReference>
<dbReference type="GO" id="GO:0042795">
    <property type="term" value="P:snRNA transcription by RNA polymerase II"/>
    <property type="evidence" value="ECO:0007669"/>
    <property type="project" value="TreeGrafter"/>
</dbReference>
<dbReference type="Proteomes" id="UP000827889">
    <property type="component" value="Chromosome 9"/>
</dbReference>
<dbReference type="GO" id="GO:0019185">
    <property type="term" value="C:snRNA-activating protein complex"/>
    <property type="evidence" value="ECO:0007669"/>
    <property type="project" value="TreeGrafter"/>
</dbReference>
<keyword evidence="3" id="KW-0805">Transcription regulation</keyword>
<evidence type="ECO:0000313" key="8">
    <source>
        <dbReference type="Proteomes" id="UP000827889"/>
    </source>
</evidence>
<dbReference type="GO" id="GO:0005634">
    <property type="term" value="C:nucleus"/>
    <property type="evidence" value="ECO:0007669"/>
    <property type="project" value="UniProtKB-SubCell"/>
</dbReference>
<dbReference type="GeneID" id="115755395"/>
<sequence length="498" mass="57112">MCVCVAEMAEEGSSVTLTTGSTQEEYCSVAIPRGGHLFVPNFIGPLTRVPEFEASLLRELEKLKAEVSCGSQQECDEDLSVNELKVFSEEELVDMAMKEAFQDQELLDCSEQHPEGQPNARHEDDRGATIQEHPNLENSASQGEVSNALVCINGFHSQKTARTWSTRNSKKRTRNEENSQALEHSYMGKVDEIVKIKQKQDEDKEAARLHSFNAICKIDEVAVPPTERVERLKSLRLTNSAVKVKSSDLQENMPLLCPEIVLCVEVYHNVRRWIKTQEFLVLGRQLLTELRDKIYCMTDHIMQKAGKHDSSGYFLIEDFFCNDLRDPAAIDYSEPILEWLRNSKDEALKKWECIQAGEMGQKQKDVVGDSAISQLPQFKAVEMQKTRFYDLKLQLGAGYLYCHQGDCKHTIVIRDMRLIHPEDVHNRAAYPIVTFQQKTRAQKCCVCKIYRATKVTLDDKWAKENPCYYCDNCYFLLHYSKDSSLLYGDFSVYDYHHD</sequence>
<gene>
    <name evidence="9" type="primary">LOC115755395</name>
</gene>
<dbReference type="KEGG" id="rarg:115755395"/>
<comment type="similarity">
    <text evidence="2">Belongs to the SNAPC3/SRD2 family.</text>
</comment>
<comment type="subcellular location">
    <subcellularLocation>
        <location evidence="1">Nucleus</location>
    </subcellularLocation>
</comment>
<evidence type="ECO:0000256" key="4">
    <source>
        <dbReference type="ARBA" id="ARBA00023125"/>
    </source>
</evidence>
<evidence type="ECO:0000313" key="9">
    <source>
        <dbReference type="RefSeq" id="XP_030550631.2"/>
    </source>
</evidence>
<evidence type="ECO:0000256" key="5">
    <source>
        <dbReference type="ARBA" id="ARBA00023163"/>
    </source>
</evidence>
<dbReference type="GO" id="GO:0003681">
    <property type="term" value="F:bent DNA binding"/>
    <property type="evidence" value="ECO:0007669"/>
    <property type="project" value="TreeGrafter"/>
</dbReference>
<feature type="region of interest" description="Disordered" evidence="7">
    <location>
        <begin position="162"/>
        <end position="181"/>
    </location>
</feature>
<keyword evidence="4" id="KW-0238">DNA-binding</keyword>
<dbReference type="GO" id="GO:0042796">
    <property type="term" value="P:snRNA transcription by RNA polymerase III"/>
    <property type="evidence" value="ECO:0007669"/>
    <property type="project" value="TreeGrafter"/>
</dbReference>
<name>A0A8B8QTV0_9MYRT</name>
<evidence type="ECO:0000256" key="7">
    <source>
        <dbReference type="SAM" id="MobiDB-lite"/>
    </source>
</evidence>
<keyword evidence="6" id="KW-0539">Nucleus</keyword>
<accession>A0A8B8QTV0</accession>
<keyword evidence="5" id="KW-0804">Transcription</keyword>
<dbReference type="PANTHER" id="PTHR13421:SF16">
    <property type="entry name" value="SNRNA-ACTIVATING PROTEIN COMPLEX SUBUNIT 3"/>
    <property type="match status" value="1"/>
</dbReference>
<proteinExistence type="inferred from homology"/>
<protein>
    <submittedName>
        <fullName evidence="9">snRNA-activating protein complex subunit isoform X1</fullName>
    </submittedName>
</protein>
<dbReference type="GO" id="GO:0001006">
    <property type="term" value="F:RNA polymerase III type 3 promoter sequence-specific DNA binding"/>
    <property type="evidence" value="ECO:0007669"/>
    <property type="project" value="TreeGrafter"/>
</dbReference>
<dbReference type="AlphaFoldDB" id="A0A8B8QTV0"/>
<evidence type="ECO:0000256" key="3">
    <source>
        <dbReference type="ARBA" id="ARBA00023015"/>
    </source>
</evidence>
<evidence type="ECO:0000256" key="1">
    <source>
        <dbReference type="ARBA" id="ARBA00004123"/>
    </source>
</evidence>
<evidence type="ECO:0000256" key="2">
    <source>
        <dbReference type="ARBA" id="ARBA00010410"/>
    </source>
</evidence>
<dbReference type="Pfam" id="PF12251">
    <property type="entry name" value="SNAPC3"/>
    <property type="match status" value="1"/>
</dbReference>
<keyword evidence="8" id="KW-1185">Reference proteome</keyword>
<dbReference type="GO" id="GO:0001046">
    <property type="term" value="F:core promoter sequence-specific DNA binding"/>
    <property type="evidence" value="ECO:0007669"/>
    <property type="project" value="TreeGrafter"/>
</dbReference>
<reference evidence="9" key="1">
    <citation type="submission" date="2025-08" db="UniProtKB">
        <authorList>
            <consortium name="RefSeq"/>
        </authorList>
    </citation>
    <scope>IDENTIFICATION</scope>
    <source>
        <tissue evidence="9">Leaf</tissue>
    </source>
</reference>
<organism evidence="8 9">
    <name type="scientific">Rhodamnia argentea</name>
    <dbReference type="NCBI Taxonomy" id="178133"/>
    <lineage>
        <taxon>Eukaryota</taxon>
        <taxon>Viridiplantae</taxon>
        <taxon>Streptophyta</taxon>
        <taxon>Embryophyta</taxon>
        <taxon>Tracheophyta</taxon>
        <taxon>Spermatophyta</taxon>
        <taxon>Magnoliopsida</taxon>
        <taxon>eudicotyledons</taxon>
        <taxon>Gunneridae</taxon>
        <taxon>Pentapetalae</taxon>
        <taxon>rosids</taxon>
        <taxon>malvids</taxon>
        <taxon>Myrtales</taxon>
        <taxon>Myrtaceae</taxon>
        <taxon>Myrtoideae</taxon>
        <taxon>Myrteae</taxon>
        <taxon>Australasian group</taxon>
        <taxon>Rhodamnia</taxon>
    </lineage>
</organism>
<dbReference type="PANTHER" id="PTHR13421">
    <property type="entry name" value="SNRNA-ACTIVATING PROTEIN COMPLEX SUBUNIT 3"/>
    <property type="match status" value="1"/>
</dbReference>